<dbReference type="Pfam" id="PF09011">
    <property type="entry name" value="HMG_box_2"/>
    <property type="match status" value="1"/>
</dbReference>
<feature type="compositionally biased region" description="Basic residues" evidence="2">
    <location>
        <begin position="99"/>
        <end position="116"/>
    </location>
</feature>
<dbReference type="EMBL" id="MU006021">
    <property type="protein sequence ID" value="KAF2857979.1"/>
    <property type="molecule type" value="Genomic_DNA"/>
</dbReference>
<feature type="DNA-binding region" description="HMG box" evidence="1">
    <location>
        <begin position="149"/>
        <end position="218"/>
    </location>
</feature>
<dbReference type="Gene3D" id="1.10.30.10">
    <property type="entry name" value="High mobility group box domain"/>
    <property type="match status" value="2"/>
</dbReference>
<name>A0A6A7BTB7_9PEZI</name>
<dbReference type="GO" id="GO:0005634">
    <property type="term" value="C:nucleus"/>
    <property type="evidence" value="ECO:0007669"/>
    <property type="project" value="UniProtKB-UniRule"/>
</dbReference>
<keyword evidence="5" id="KW-1185">Reference proteome</keyword>
<organism evidence="4 5">
    <name type="scientific">Piedraia hortae CBS 480.64</name>
    <dbReference type="NCBI Taxonomy" id="1314780"/>
    <lineage>
        <taxon>Eukaryota</taxon>
        <taxon>Fungi</taxon>
        <taxon>Dikarya</taxon>
        <taxon>Ascomycota</taxon>
        <taxon>Pezizomycotina</taxon>
        <taxon>Dothideomycetes</taxon>
        <taxon>Dothideomycetidae</taxon>
        <taxon>Capnodiales</taxon>
        <taxon>Piedraiaceae</taxon>
        <taxon>Piedraia</taxon>
    </lineage>
</organism>
<evidence type="ECO:0000313" key="5">
    <source>
        <dbReference type="Proteomes" id="UP000799421"/>
    </source>
</evidence>
<sequence length="312" mass="34938">MSGFRAIVHASLPGHRLLLPLATVLRAGYSFQPHQLGRFYATVRKKAVAKTETDSAAPGKPATKTKDEAKTKMKKTTKKSDGQSRKKRTTNKKSATGAKPKKRRVKTKNSGTRKNKGIGSRMSPERLAEYKAQRKGIELKKLALSPPTRPYSFNSYTMFIKENFQKLQAGLADSEPKSKVFSKLAEQWNSLSSAEAGEYETSAATHRDKLASEYQAWVHKHTPEEIAKANNARMALRRRAAKSHAKRFGKWPRIIDDRHVKKPATGYALFVKDRFASGDFKDTSFKDASQQIAKEYQALDQAAKDALKKRVA</sequence>
<protein>
    <recommendedName>
        <fullName evidence="3">HMG box domain-containing protein</fullName>
    </recommendedName>
</protein>
<dbReference type="AlphaFoldDB" id="A0A6A7BTB7"/>
<evidence type="ECO:0000256" key="1">
    <source>
        <dbReference type="PROSITE-ProRule" id="PRU00267"/>
    </source>
</evidence>
<gene>
    <name evidence="4" type="ORF">K470DRAFT_260260</name>
</gene>
<evidence type="ECO:0000259" key="3">
    <source>
        <dbReference type="PROSITE" id="PS50118"/>
    </source>
</evidence>
<accession>A0A6A7BTB7</accession>
<dbReference type="Proteomes" id="UP000799421">
    <property type="component" value="Unassembled WGS sequence"/>
</dbReference>
<feature type="region of interest" description="Disordered" evidence="2">
    <location>
        <begin position="50"/>
        <end position="120"/>
    </location>
</feature>
<keyword evidence="1" id="KW-0238">DNA-binding</keyword>
<evidence type="ECO:0000313" key="4">
    <source>
        <dbReference type="EMBL" id="KAF2857979.1"/>
    </source>
</evidence>
<feature type="domain" description="HMG box" evidence="3">
    <location>
        <begin position="149"/>
        <end position="218"/>
    </location>
</feature>
<keyword evidence="1" id="KW-0539">Nucleus</keyword>
<dbReference type="InterPro" id="IPR009071">
    <property type="entry name" value="HMG_box_dom"/>
</dbReference>
<dbReference type="InterPro" id="IPR036910">
    <property type="entry name" value="HMG_box_dom_sf"/>
</dbReference>
<dbReference type="GO" id="GO:0003677">
    <property type="term" value="F:DNA binding"/>
    <property type="evidence" value="ECO:0007669"/>
    <property type="project" value="UniProtKB-UniRule"/>
</dbReference>
<reference evidence="4" key="1">
    <citation type="journal article" date="2020" name="Stud. Mycol.">
        <title>101 Dothideomycetes genomes: a test case for predicting lifestyles and emergence of pathogens.</title>
        <authorList>
            <person name="Haridas S."/>
            <person name="Albert R."/>
            <person name="Binder M."/>
            <person name="Bloem J."/>
            <person name="Labutti K."/>
            <person name="Salamov A."/>
            <person name="Andreopoulos B."/>
            <person name="Baker S."/>
            <person name="Barry K."/>
            <person name="Bills G."/>
            <person name="Bluhm B."/>
            <person name="Cannon C."/>
            <person name="Castanera R."/>
            <person name="Culley D."/>
            <person name="Daum C."/>
            <person name="Ezra D."/>
            <person name="Gonzalez J."/>
            <person name="Henrissat B."/>
            <person name="Kuo A."/>
            <person name="Liang C."/>
            <person name="Lipzen A."/>
            <person name="Lutzoni F."/>
            <person name="Magnuson J."/>
            <person name="Mondo S."/>
            <person name="Nolan M."/>
            <person name="Ohm R."/>
            <person name="Pangilinan J."/>
            <person name="Park H.-J."/>
            <person name="Ramirez L."/>
            <person name="Alfaro M."/>
            <person name="Sun H."/>
            <person name="Tritt A."/>
            <person name="Yoshinaga Y."/>
            <person name="Zwiers L.-H."/>
            <person name="Turgeon B."/>
            <person name="Goodwin S."/>
            <person name="Spatafora J."/>
            <person name="Crous P."/>
            <person name="Grigoriev I."/>
        </authorList>
    </citation>
    <scope>NUCLEOTIDE SEQUENCE</scope>
    <source>
        <strain evidence="4">CBS 480.64</strain>
    </source>
</reference>
<dbReference type="OrthoDB" id="1919336at2759"/>
<proteinExistence type="predicted"/>
<evidence type="ECO:0000256" key="2">
    <source>
        <dbReference type="SAM" id="MobiDB-lite"/>
    </source>
</evidence>
<dbReference type="PROSITE" id="PS50118">
    <property type="entry name" value="HMG_BOX_2"/>
    <property type="match status" value="1"/>
</dbReference>
<dbReference type="SUPFAM" id="SSF47095">
    <property type="entry name" value="HMG-box"/>
    <property type="match status" value="2"/>
</dbReference>